<dbReference type="AlphaFoldDB" id="A0A3B0PXI8"/>
<evidence type="ECO:0000313" key="2">
    <source>
        <dbReference type="Proteomes" id="UP000260136"/>
    </source>
</evidence>
<proteinExistence type="predicted"/>
<reference evidence="2" key="1">
    <citation type="submission" date="2018-06" db="EMBL/GenBank/DDBJ databases">
        <authorList>
            <consortium name="Pathogen Informatics"/>
        </authorList>
    </citation>
    <scope>NUCLEOTIDE SEQUENCE [LARGE SCALE GENOMIC DNA]</scope>
    <source>
        <strain evidence="2">NCTC10115</strain>
    </source>
</reference>
<evidence type="ECO:0000313" key="1">
    <source>
        <dbReference type="EMBL" id="SYV93753.1"/>
    </source>
</evidence>
<feature type="non-terminal residue" evidence="1">
    <location>
        <position position="118"/>
    </location>
</feature>
<gene>
    <name evidence="1" type="ORF">NCTC10115_00042</name>
</gene>
<sequence>MIFQDQEMIDQLMSLNGDAFLERFNTISDRYKIQIDQTSYLILGTGVSPEFIYPIYSFTNFIPNPVNQRIYYVNDYGYSRLREAFSTNPIETNIVGRFKDRNLSQAQRQLALDKINQW</sequence>
<dbReference type="EMBL" id="LS991952">
    <property type="protein sequence ID" value="SYV93753.1"/>
    <property type="molecule type" value="Genomic_DNA"/>
</dbReference>
<dbReference type="Proteomes" id="UP000260136">
    <property type="component" value="Chromosome"/>
</dbReference>
<protein>
    <submittedName>
        <fullName evidence="1">Uncharacterized protein</fullName>
    </submittedName>
</protein>
<accession>A0A3B0PXI8</accession>
<organism evidence="1 2">
    <name type="scientific">Mycoplasmoides gallisepticum</name>
    <name type="common">Mycoplasma gallisepticum</name>
    <dbReference type="NCBI Taxonomy" id="2096"/>
    <lineage>
        <taxon>Bacteria</taxon>
        <taxon>Bacillati</taxon>
        <taxon>Mycoplasmatota</taxon>
        <taxon>Mycoplasmoidales</taxon>
        <taxon>Mycoplasmoidaceae</taxon>
        <taxon>Mycoplasmoides</taxon>
    </lineage>
</organism>
<name>A0A3B0PXI8_MYCGL</name>